<feature type="transmembrane region" description="Helical" evidence="24">
    <location>
        <begin position="237"/>
        <end position="258"/>
    </location>
</feature>
<dbReference type="EC" id="2.7.7.79" evidence="5"/>
<evidence type="ECO:0000256" key="7">
    <source>
        <dbReference type="ARBA" id="ARBA00022679"/>
    </source>
</evidence>
<reference evidence="28" key="1">
    <citation type="submission" date="2022-06" db="EMBL/GenBank/DDBJ databases">
        <authorList>
            <person name="Berger JAMES D."/>
            <person name="Berger JAMES D."/>
        </authorList>
    </citation>
    <scope>NUCLEOTIDE SEQUENCE [LARGE SCALE GENOMIC DNA]</scope>
</reference>
<evidence type="ECO:0000256" key="15">
    <source>
        <dbReference type="ARBA" id="ARBA00022989"/>
    </source>
</evidence>
<dbReference type="WBParaSite" id="SRDH1_66700.2">
    <property type="protein sequence ID" value="SRDH1_66700.2"/>
    <property type="gene ID" value="SRDH1_66700"/>
</dbReference>
<comment type="catalytic activity">
    <reaction evidence="21">
        <text>a 5'-end ribonucleotide-tRNA(His) + GTP + ATP + H2O = a 5'-end phospho-guanosine-ribonucleotide-tRNA(His) + AMP + 2 diphosphate + H(+)</text>
        <dbReference type="Rhea" id="RHEA:54564"/>
        <dbReference type="Rhea" id="RHEA-COMP:14193"/>
        <dbReference type="Rhea" id="RHEA-COMP:14917"/>
        <dbReference type="ChEBI" id="CHEBI:15377"/>
        <dbReference type="ChEBI" id="CHEBI:15378"/>
        <dbReference type="ChEBI" id="CHEBI:30616"/>
        <dbReference type="ChEBI" id="CHEBI:33019"/>
        <dbReference type="ChEBI" id="CHEBI:37565"/>
        <dbReference type="ChEBI" id="CHEBI:138282"/>
        <dbReference type="ChEBI" id="CHEBI:141847"/>
        <dbReference type="ChEBI" id="CHEBI:456215"/>
        <dbReference type="EC" id="2.7.7.79"/>
    </reaction>
</comment>
<keyword evidence="12 25" id="KW-0732">Signal</keyword>
<evidence type="ECO:0000256" key="18">
    <source>
        <dbReference type="ARBA" id="ARBA00023136"/>
    </source>
</evidence>
<dbReference type="InterPro" id="IPR024956">
    <property type="entry name" value="tRNAHis_GuaTrfase_cat"/>
</dbReference>
<evidence type="ECO:0000256" key="2">
    <source>
        <dbReference type="ARBA" id="ARBA00004614"/>
    </source>
</evidence>
<evidence type="ECO:0000256" key="6">
    <source>
        <dbReference type="ARBA" id="ARBA00022310"/>
    </source>
</evidence>
<dbReference type="Pfam" id="PF12280">
    <property type="entry name" value="BSMAP"/>
    <property type="match status" value="1"/>
</dbReference>
<dbReference type="GO" id="GO:0008193">
    <property type="term" value="F:tRNA guanylyltransferase activity"/>
    <property type="evidence" value="ECO:0007669"/>
    <property type="project" value="UniProtKB-EC"/>
</dbReference>
<keyword evidence="10" id="KW-0548">Nucleotidyltransferase</keyword>
<dbReference type="FunFam" id="3.30.70.3000:FF:000001">
    <property type="entry name" value="tRNA(His) guanylyltransferase"/>
    <property type="match status" value="1"/>
</dbReference>
<evidence type="ECO:0000313" key="29">
    <source>
        <dbReference type="WBParaSite" id="SRDH1_66700.2"/>
    </source>
</evidence>
<feature type="signal peptide" evidence="25">
    <location>
        <begin position="1"/>
        <end position="18"/>
    </location>
</feature>
<keyword evidence="17" id="KW-0342">GTP-binding</keyword>
<accession>A0AA85FY50</accession>
<feature type="domain" description="Thg1 C-terminal" evidence="27">
    <location>
        <begin position="432"/>
        <end position="478"/>
    </location>
</feature>
<keyword evidence="19" id="KW-0325">Glycoprotein</keyword>
<keyword evidence="11" id="KW-0479">Metal-binding</keyword>
<dbReference type="InterPro" id="IPR007537">
    <property type="entry name" value="tRNAHis_GuaTrfase_Thg1"/>
</dbReference>
<evidence type="ECO:0000256" key="13">
    <source>
        <dbReference type="ARBA" id="ARBA00022741"/>
    </source>
</evidence>
<evidence type="ECO:0000256" key="20">
    <source>
        <dbReference type="ARBA" id="ARBA00032480"/>
    </source>
</evidence>
<evidence type="ECO:0000259" key="27">
    <source>
        <dbReference type="Pfam" id="PF14413"/>
    </source>
</evidence>
<evidence type="ECO:0000256" key="14">
    <source>
        <dbReference type="ARBA" id="ARBA00022842"/>
    </source>
</evidence>
<proteinExistence type="inferred from homology"/>
<organism evidence="28 29">
    <name type="scientific">Schistosoma rodhaini</name>
    <dbReference type="NCBI Taxonomy" id="6188"/>
    <lineage>
        <taxon>Eukaryota</taxon>
        <taxon>Metazoa</taxon>
        <taxon>Spiralia</taxon>
        <taxon>Lophotrochozoa</taxon>
        <taxon>Platyhelminthes</taxon>
        <taxon>Trematoda</taxon>
        <taxon>Digenea</taxon>
        <taxon>Strigeidida</taxon>
        <taxon>Schistosomatoidea</taxon>
        <taxon>Schistosomatidae</taxon>
        <taxon>Schistosoma</taxon>
    </lineage>
</organism>
<comment type="subunit">
    <text evidence="23">Homotetramer. Interacts with MFN1 and MFN2; functions as a guanyl-nucleotide exchange factor/GEF for MFN2 and also probably MFN1.</text>
</comment>
<evidence type="ECO:0000256" key="24">
    <source>
        <dbReference type="SAM" id="Phobius"/>
    </source>
</evidence>
<evidence type="ECO:0000256" key="5">
    <source>
        <dbReference type="ARBA" id="ARBA00012511"/>
    </source>
</evidence>
<keyword evidence="16" id="KW-0333">Golgi apparatus</keyword>
<keyword evidence="15 24" id="KW-1133">Transmembrane helix</keyword>
<evidence type="ECO:0000313" key="28">
    <source>
        <dbReference type="Proteomes" id="UP000050792"/>
    </source>
</evidence>
<comment type="similarity">
    <text evidence="3">Belongs to the TMEM59 family.</text>
</comment>
<keyword evidence="14" id="KW-0460">Magnesium</keyword>
<dbReference type="Proteomes" id="UP000050792">
    <property type="component" value="Unassembled WGS sequence"/>
</dbReference>
<comment type="cofactor">
    <cofactor evidence="1">
        <name>Mg(2+)</name>
        <dbReference type="ChEBI" id="CHEBI:18420"/>
    </cofactor>
</comment>
<evidence type="ECO:0000256" key="16">
    <source>
        <dbReference type="ARBA" id="ARBA00023034"/>
    </source>
</evidence>
<feature type="chain" id="PRO_5041742104" description="Probable tRNA(His) guanylyltransferase" evidence="25">
    <location>
        <begin position="19"/>
        <end position="492"/>
    </location>
</feature>
<evidence type="ECO:0000256" key="17">
    <source>
        <dbReference type="ARBA" id="ARBA00023134"/>
    </source>
</evidence>
<keyword evidence="9" id="KW-0819">tRNA processing</keyword>
<dbReference type="InterPro" id="IPR025845">
    <property type="entry name" value="Thg1_C_dom"/>
</dbReference>
<evidence type="ECO:0000256" key="8">
    <source>
        <dbReference type="ARBA" id="ARBA00022692"/>
    </source>
</evidence>
<dbReference type="GO" id="GO:0006400">
    <property type="term" value="P:tRNA modification"/>
    <property type="evidence" value="ECO:0007669"/>
    <property type="project" value="InterPro"/>
</dbReference>
<evidence type="ECO:0000256" key="11">
    <source>
        <dbReference type="ARBA" id="ARBA00022723"/>
    </source>
</evidence>
<dbReference type="PANTHER" id="PTHR12729:SF6">
    <property type="entry name" value="TRNA(HIS) GUANYLYLTRANSFERASE-RELATED"/>
    <property type="match status" value="1"/>
</dbReference>
<dbReference type="Pfam" id="PF14413">
    <property type="entry name" value="Thg1C"/>
    <property type="match status" value="1"/>
</dbReference>
<keyword evidence="18 24" id="KW-0472">Membrane</keyword>
<evidence type="ECO:0000256" key="1">
    <source>
        <dbReference type="ARBA" id="ARBA00001946"/>
    </source>
</evidence>
<comment type="subcellular location">
    <subcellularLocation>
        <location evidence="2">Golgi apparatus membrane</location>
        <topology evidence="2">Single-pass type I membrane protein</topology>
    </subcellularLocation>
</comment>
<comment type="similarity">
    <text evidence="4">Belongs to the tRNA(His) guanylyltransferase family.</text>
</comment>
<dbReference type="GO" id="GO:0000287">
    <property type="term" value="F:magnesium ion binding"/>
    <property type="evidence" value="ECO:0007669"/>
    <property type="project" value="InterPro"/>
</dbReference>
<keyword evidence="28" id="KW-1185">Reference proteome</keyword>
<keyword evidence="7" id="KW-0808">Transferase</keyword>
<evidence type="ECO:0000256" key="23">
    <source>
        <dbReference type="ARBA" id="ARBA00065710"/>
    </source>
</evidence>
<protein>
    <recommendedName>
        <fullName evidence="6">Probable tRNA(His) guanylyltransferase</fullName>
        <ecNumber evidence="5">2.7.7.79</ecNumber>
    </recommendedName>
    <alternativeName>
        <fullName evidence="20">tRNA-histidine guanylyltransferase</fullName>
    </alternativeName>
</protein>
<dbReference type="InterPro" id="IPR038469">
    <property type="entry name" value="tRNAHis_GuaTrfase_Thg1_sf"/>
</dbReference>
<evidence type="ECO:0000256" key="3">
    <source>
        <dbReference type="ARBA" id="ARBA00009643"/>
    </source>
</evidence>
<evidence type="ECO:0000256" key="12">
    <source>
        <dbReference type="ARBA" id="ARBA00022729"/>
    </source>
</evidence>
<dbReference type="PANTHER" id="PTHR12729">
    <property type="entry name" value="TRNA(HIS) GUANYLYLTRANSFERASE-RELATED"/>
    <property type="match status" value="1"/>
</dbReference>
<dbReference type="AlphaFoldDB" id="A0AA85FY50"/>
<feature type="domain" description="tRNAHis guanylyltransferase catalytic" evidence="26">
    <location>
        <begin position="300"/>
        <end position="429"/>
    </location>
</feature>
<name>A0AA85FY50_9TREM</name>
<dbReference type="GO" id="GO:0005525">
    <property type="term" value="F:GTP binding"/>
    <property type="evidence" value="ECO:0007669"/>
    <property type="project" value="UniProtKB-KW"/>
</dbReference>
<keyword evidence="8 24" id="KW-0812">Transmembrane</keyword>
<evidence type="ECO:0000256" key="4">
    <source>
        <dbReference type="ARBA" id="ARBA00010113"/>
    </source>
</evidence>
<dbReference type="GO" id="GO:0000139">
    <property type="term" value="C:Golgi membrane"/>
    <property type="evidence" value="ECO:0007669"/>
    <property type="project" value="UniProtKB-SubCell"/>
</dbReference>
<evidence type="ECO:0000256" key="25">
    <source>
        <dbReference type="SAM" id="SignalP"/>
    </source>
</evidence>
<reference evidence="29" key="2">
    <citation type="submission" date="2023-11" db="UniProtKB">
        <authorList>
            <consortium name="WormBaseParasite"/>
        </authorList>
    </citation>
    <scope>IDENTIFICATION</scope>
</reference>
<evidence type="ECO:0000256" key="19">
    <source>
        <dbReference type="ARBA" id="ARBA00023180"/>
    </source>
</evidence>
<comment type="function">
    <text evidence="22">Adds a GMP to the 5'-end of tRNA(His) after transcription and RNase P cleavage. This step is essential for proper recognition of the tRNA and for the fidelity of protein synthesis. Also functions as a guanyl-nucleotide exchange factor/GEF for the MFN1 and MFN2 mitofusins thereby regulating mitochondrial fusion. By regulating both mitochondrial dynamics and bioenergetic function, it contributes to cell survival following oxidative stress.</text>
</comment>
<evidence type="ECO:0000256" key="22">
    <source>
        <dbReference type="ARBA" id="ARBA00058346"/>
    </source>
</evidence>
<evidence type="ECO:0000259" key="26">
    <source>
        <dbReference type="Pfam" id="PF04446"/>
    </source>
</evidence>
<sequence>MKVLVVPLFALLYSLVNAIELPLTPKTCPDVCVTKFDGAEEDACSRGCVLSNLNSLSAAFTCEESCDDAYKPDTKLVAACKVGCGATPSHTSIRLGFLPVQNFFSSFFDSIRHLLGGVNNGSGANADTKSNKVDGDMDSDSGNHVVISRVRIFHNFAPYDAHESPLDSPFDIKPLFSLRGIIPQDDDAYVKAVKNSDQNIIRIHAVSGDGESTFHEHQPTFVRKATYFFRHIMFRPLLLPLLIALLIVILLLMVKLTIHACRVREHRHIEYARLPTYIEAMNVKVPLYEDVIKLMAKSIYEYVRNFETVDPCLPSTWIVVRLDGQSFHKFTTKHNFDKPNDTRGLLLSVRGAERVMQQQKEIVLAYGQSDEFSFVFKKCTEVFNRRASKISSTVVSLFTSSYVFEWPKYFPDTPLLYPPAFDSRVILYPTNKTLRDYLSWRQVDCHVNNLYNTCFWKLVQNAGLSGTEAEERLRFHHDNQCTSLLKIIMLVL</sequence>
<evidence type="ECO:0000256" key="9">
    <source>
        <dbReference type="ARBA" id="ARBA00022694"/>
    </source>
</evidence>
<dbReference type="Pfam" id="PF04446">
    <property type="entry name" value="Thg1"/>
    <property type="match status" value="1"/>
</dbReference>
<evidence type="ECO:0000256" key="21">
    <source>
        <dbReference type="ARBA" id="ARBA00047281"/>
    </source>
</evidence>
<keyword evidence="13" id="KW-0547">Nucleotide-binding</keyword>
<evidence type="ECO:0000256" key="10">
    <source>
        <dbReference type="ARBA" id="ARBA00022695"/>
    </source>
</evidence>
<dbReference type="Gene3D" id="3.30.70.3000">
    <property type="match status" value="1"/>
</dbReference>
<dbReference type="InterPro" id="IPR022065">
    <property type="entry name" value="Uncharacterised_TMEM59"/>
</dbReference>